<organism evidence="1 2">
    <name type="scientific">Hyaloperonospora arabidopsidis (strain Emoy2)</name>
    <name type="common">Downy mildew agent</name>
    <name type="synonym">Peronospora arabidopsidis</name>
    <dbReference type="NCBI Taxonomy" id="559515"/>
    <lineage>
        <taxon>Eukaryota</taxon>
        <taxon>Sar</taxon>
        <taxon>Stramenopiles</taxon>
        <taxon>Oomycota</taxon>
        <taxon>Peronosporomycetes</taxon>
        <taxon>Peronosporales</taxon>
        <taxon>Peronosporaceae</taxon>
        <taxon>Hyaloperonospora</taxon>
    </lineage>
</organism>
<dbReference type="AlphaFoldDB" id="M4B7Y5"/>
<dbReference type="InParanoid" id="M4B7Y5"/>
<accession>M4B7Y5</accession>
<dbReference type="Proteomes" id="UP000011713">
    <property type="component" value="Unassembled WGS sequence"/>
</dbReference>
<sequence length="147" mass="15775">MKIKVCGYADDTAVYVQSPREVSDVMRTLTRFGAVSGLVTNTAKSVAVPLCDGVTIDPILMHGVRLGRTVRDNWNACLVALNARLVLARRKTNTVRSRAELAAASVIPKSLVKRFIWGSRLGVPFRTWVSDAQAGNGAAGNGQHRGG</sequence>
<reference evidence="2" key="1">
    <citation type="journal article" date="2010" name="Science">
        <title>Signatures of adaptation to obligate biotrophy in the Hyaloperonospora arabidopsidis genome.</title>
        <authorList>
            <person name="Baxter L."/>
            <person name="Tripathy S."/>
            <person name="Ishaque N."/>
            <person name="Boot N."/>
            <person name="Cabral A."/>
            <person name="Kemen E."/>
            <person name="Thines M."/>
            <person name="Ah-Fong A."/>
            <person name="Anderson R."/>
            <person name="Badejoko W."/>
            <person name="Bittner-Eddy P."/>
            <person name="Boore J.L."/>
            <person name="Chibucos M.C."/>
            <person name="Coates M."/>
            <person name="Dehal P."/>
            <person name="Delehaunty K."/>
            <person name="Dong S."/>
            <person name="Downton P."/>
            <person name="Dumas B."/>
            <person name="Fabro G."/>
            <person name="Fronick C."/>
            <person name="Fuerstenberg S.I."/>
            <person name="Fulton L."/>
            <person name="Gaulin E."/>
            <person name="Govers F."/>
            <person name="Hughes L."/>
            <person name="Humphray S."/>
            <person name="Jiang R.H."/>
            <person name="Judelson H."/>
            <person name="Kamoun S."/>
            <person name="Kyung K."/>
            <person name="Meijer H."/>
            <person name="Minx P."/>
            <person name="Morris P."/>
            <person name="Nelson J."/>
            <person name="Phuntumart V."/>
            <person name="Qutob D."/>
            <person name="Rehmany A."/>
            <person name="Rougon-Cardoso A."/>
            <person name="Ryden P."/>
            <person name="Torto-Alalibo T."/>
            <person name="Studholme D."/>
            <person name="Wang Y."/>
            <person name="Win J."/>
            <person name="Wood J."/>
            <person name="Clifton S.W."/>
            <person name="Rogers J."/>
            <person name="Van den Ackerveken G."/>
            <person name="Jones J.D."/>
            <person name="McDowell J.M."/>
            <person name="Beynon J."/>
            <person name="Tyler B.M."/>
        </authorList>
    </citation>
    <scope>NUCLEOTIDE SEQUENCE [LARGE SCALE GENOMIC DNA]</scope>
    <source>
        <strain evidence="2">Emoy2</strain>
    </source>
</reference>
<dbReference type="EMBL" id="JH597876">
    <property type="status" value="NOT_ANNOTATED_CDS"/>
    <property type="molecule type" value="Genomic_DNA"/>
</dbReference>
<dbReference type="EnsemblProtists" id="HpaT802387">
    <property type="protein sequence ID" value="HpaP802387"/>
    <property type="gene ID" value="HpaG802387"/>
</dbReference>
<reference evidence="1" key="2">
    <citation type="submission" date="2015-06" db="UniProtKB">
        <authorList>
            <consortium name="EnsemblProtists"/>
        </authorList>
    </citation>
    <scope>IDENTIFICATION</scope>
    <source>
        <strain evidence="1">Emoy2</strain>
    </source>
</reference>
<dbReference type="HOGENOM" id="CLU_1771628_0_0_1"/>
<evidence type="ECO:0000313" key="2">
    <source>
        <dbReference type="Proteomes" id="UP000011713"/>
    </source>
</evidence>
<dbReference type="VEuPathDB" id="FungiDB:HpaG802387"/>
<name>M4B7Y5_HYAAE</name>
<proteinExistence type="predicted"/>
<evidence type="ECO:0000313" key="1">
    <source>
        <dbReference type="EnsemblProtists" id="HpaP802387"/>
    </source>
</evidence>
<protein>
    <submittedName>
        <fullName evidence="1">Uncharacterized protein</fullName>
    </submittedName>
</protein>
<keyword evidence="2" id="KW-1185">Reference proteome</keyword>